<dbReference type="AlphaFoldDB" id="A0ABD3AUF1"/>
<evidence type="ECO:0000313" key="2">
    <source>
        <dbReference type="EMBL" id="KAL3534634.1"/>
    </source>
</evidence>
<gene>
    <name evidence="2" type="ORF">ACH5RR_003095</name>
</gene>
<sequence length="150" mass="16849">MQEFVLNSKWMERDLVMIPYINEFGHLTHQLVEYEWVPDSRSKCKKFGHTINKCTLNPRMIAKWVPKQDPSNTVSSKVEEEPPVVEEDCGTTGDSSEVLESMDGGKTECIMVEPTLISEIQMVELSSVCKGQANGSVFGNAEQFQPTGTF</sequence>
<evidence type="ECO:0000256" key="1">
    <source>
        <dbReference type="SAM" id="MobiDB-lite"/>
    </source>
</evidence>
<accession>A0ABD3AUF1</accession>
<protein>
    <recommendedName>
        <fullName evidence="4">DUF4283 domain-containing protein</fullName>
    </recommendedName>
</protein>
<reference evidence="2 3" key="1">
    <citation type="submission" date="2024-11" db="EMBL/GenBank/DDBJ databases">
        <title>A near-complete genome assembly of Cinchona calisaya.</title>
        <authorList>
            <person name="Lian D.C."/>
            <person name="Zhao X.W."/>
            <person name="Wei L."/>
        </authorList>
    </citation>
    <scope>NUCLEOTIDE SEQUENCE [LARGE SCALE GENOMIC DNA]</scope>
    <source>
        <tissue evidence="2">Nenye</tissue>
    </source>
</reference>
<name>A0ABD3AUF1_9GENT</name>
<dbReference type="Proteomes" id="UP001630127">
    <property type="component" value="Unassembled WGS sequence"/>
</dbReference>
<evidence type="ECO:0008006" key="4">
    <source>
        <dbReference type="Google" id="ProtNLM"/>
    </source>
</evidence>
<dbReference type="EMBL" id="JBJUIK010000002">
    <property type="protein sequence ID" value="KAL3534634.1"/>
    <property type="molecule type" value="Genomic_DNA"/>
</dbReference>
<organism evidence="2 3">
    <name type="scientific">Cinchona calisaya</name>
    <dbReference type="NCBI Taxonomy" id="153742"/>
    <lineage>
        <taxon>Eukaryota</taxon>
        <taxon>Viridiplantae</taxon>
        <taxon>Streptophyta</taxon>
        <taxon>Embryophyta</taxon>
        <taxon>Tracheophyta</taxon>
        <taxon>Spermatophyta</taxon>
        <taxon>Magnoliopsida</taxon>
        <taxon>eudicotyledons</taxon>
        <taxon>Gunneridae</taxon>
        <taxon>Pentapetalae</taxon>
        <taxon>asterids</taxon>
        <taxon>lamiids</taxon>
        <taxon>Gentianales</taxon>
        <taxon>Rubiaceae</taxon>
        <taxon>Cinchonoideae</taxon>
        <taxon>Cinchoneae</taxon>
        <taxon>Cinchona</taxon>
    </lineage>
</organism>
<keyword evidence="3" id="KW-1185">Reference proteome</keyword>
<proteinExistence type="predicted"/>
<feature type="region of interest" description="Disordered" evidence="1">
    <location>
        <begin position="68"/>
        <end position="100"/>
    </location>
</feature>
<comment type="caution">
    <text evidence="2">The sequence shown here is derived from an EMBL/GenBank/DDBJ whole genome shotgun (WGS) entry which is preliminary data.</text>
</comment>
<evidence type="ECO:0000313" key="3">
    <source>
        <dbReference type="Proteomes" id="UP001630127"/>
    </source>
</evidence>